<dbReference type="Proteomes" id="UP001152798">
    <property type="component" value="Chromosome 1"/>
</dbReference>
<reference evidence="1" key="1">
    <citation type="submission" date="2022-01" db="EMBL/GenBank/DDBJ databases">
        <authorList>
            <person name="King R."/>
        </authorList>
    </citation>
    <scope>NUCLEOTIDE SEQUENCE</scope>
</reference>
<name>A0A9P0E517_NEZVI</name>
<dbReference type="EMBL" id="OV725077">
    <property type="protein sequence ID" value="CAH1391811.1"/>
    <property type="molecule type" value="Genomic_DNA"/>
</dbReference>
<keyword evidence="2" id="KW-1185">Reference proteome</keyword>
<accession>A0A9P0E517</accession>
<organism evidence="1 2">
    <name type="scientific">Nezara viridula</name>
    <name type="common">Southern green stink bug</name>
    <name type="synonym">Cimex viridulus</name>
    <dbReference type="NCBI Taxonomy" id="85310"/>
    <lineage>
        <taxon>Eukaryota</taxon>
        <taxon>Metazoa</taxon>
        <taxon>Ecdysozoa</taxon>
        <taxon>Arthropoda</taxon>
        <taxon>Hexapoda</taxon>
        <taxon>Insecta</taxon>
        <taxon>Pterygota</taxon>
        <taxon>Neoptera</taxon>
        <taxon>Paraneoptera</taxon>
        <taxon>Hemiptera</taxon>
        <taxon>Heteroptera</taxon>
        <taxon>Panheteroptera</taxon>
        <taxon>Pentatomomorpha</taxon>
        <taxon>Pentatomoidea</taxon>
        <taxon>Pentatomidae</taxon>
        <taxon>Pentatominae</taxon>
        <taxon>Nezara</taxon>
    </lineage>
</organism>
<evidence type="ECO:0000313" key="1">
    <source>
        <dbReference type="EMBL" id="CAH1391811.1"/>
    </source>
</evidence>
<evidence type="ECO:0000313" key="2">
    <source>
        <dbReference type="Proteomes" id="UP001152798"/>
    </source>
</evidence>
<proteinExistence type="predicted"/>
<dbReference type="AlphaFoldDB" id="A0A9P0E517"/>
<sequence length="168" mass="18388">MRYTIFQTDTILKRSGTTRTEDRAQEQVGGAAKWIPWSATVRELLRSPSLNAALPVADTGDEETPTDAVSTGEWIEGRPLTDQTDNQSPGLPEIFLRLMYMPSGTMGIISQSFHSHLTMLAQSSLANTLAFCLLKQPLPNVYPGSLKPGQLPSLRSQCNTNQLILTIG</sequence>
<protein>
    <submittedName>
        <fullName evidence="1">Uncharacterized protein</fullName>
    </submittedName>
</protein>
<gene>
    <name evidence="1" type="ORF">NEZAVI_LOCUS2740</name>
</gene>